<dbReference type="GO" id="GO:0004553">
    <property type="term" value="F:hydrolase activity, hydrolyzing O-glycosyl compounds"/>
    <property type="evidence" value="ECO:0007669"/>
    <property type="project" value="InterPro"/>
</dbReference>
<organism evidence="4">
    <name type="scientific">Pelagomonas calceolata</name>
    <dbReference type="NCBI Taxonomy" id="35677"/>
    <lineage>
        <taxon>Eukaryota</taxon>
        <taxon>Sar</taxon>
        <taxon>Stramenopiles</taxon>
        <taxon>Ochrophyta</taxon>
        <taxon>Pelagophyceae</taxon>
        <taxon>Pelagomonadales</taxon>
        <taxon>Pelagomonadaceae</taxon>
        <taxon>Pelagomonas</taxon>
    </lineage>
</organism>
<feature type="region of interest" description="Disordered" evidence="2">
    <location>
        <begin position="322"/>
        <end position="356"/>
    </location>
</feature>
<accession>A0A7S3ZXB2</accession>
<dbReference type="Gene3D" id="2.60.120.200">
    <property type="match status" value="1"/>
</dbReference>
<dbReference type="EMBL" id="HBIW01013967">
    <property type="protein sequence ID" value="CAE0696562.1"/>
    <property type="molecule type" value="Transcribed_RNA"/>
</dbReference>
<dbReference type="SUPFAM" id="SSF54236">
    <property type="entry name" value="Ubiquitin-like"/>
    <property type="match status" value="1"/>
</dbReference>
<dbReference type="AlphaFoldDB" id="A0A7S3ZXB2"/>
<gene>
    <name evidence="4" type="ORF">PCAL00307_LOCUS11998</name>
    <name evidence="5" type="ORF">PECAL_1P26490</name>
</gene>
<evidence type="ECO:0000313" key="6">
    <source>
        <dbReference type="Proteomes" id="UP000789595"/>
    </source>
</evidence>
<dbReference type="PANTHER" id="PTHR10963">
    <property type="entry name" value="GLYCOSYL HYDROLASE-RELATED"/>
    <property type="match status" value="1"/>
</dbReference>
<dbReference type="InterPro" id="IPR050546">
    <property type="entry name" value="Glycosyl_Hydrlase_16"/>
</dbReference>
<feature type="domain" description="GH16" evidence="3">
    <location>
        <begin position="129"/>
        <end position="411"/>
    </location>
</feature>
<keyword evidence="6" id="KW-1185">Reference proteome</keyword>
<dbReference type="PANTHER" id="PTHR10963:SF55">
    <property type="entry name" value="GLYCOSIDE HYDROLASE FAMILY 16 PROTEIN"/>
    <property type="match status" value="1"/>
</dbReference>
<protein>
    <recommendedName>
        <fullName evidence="3">GH16 domain-containing protein</fullName>
    </recommendedName>
</protein>
<dbReference type="OrthoDB" id="4781at2759"/>
<evidence type="ECO:0000313" key="5">
    <source>
        <dbReference type="EMBL" id="CAH0366173.1"/>
    </source>
</evidence>
<proteinExistence type="inferred from homology"/>
<dbReference type="InterPro" id="IPR000757">
    <property type="entry name" value="Beta-glucanase-like"/>
</dbReference>
<evidence type="ECO:0000259" key="3">
    <source>
        <dbReference type="PROSITE" id="PS51762"/>
    </source>
</evidence>
<comment type="similarity">
    <text evidence="1">Belongs to the glycosyl hydrolase 16 family.</text>
</comment>
<reference evidence="5" key="2">
    <citation type="submission" date="2021-11" db="EMBL/GenBank/DDBJ databases">
        <authorList>
            <consortium name="Genoscope - CEA"/>
            <person name="William W."/>
        </authorList>
    </citation>
    <scope>NUCLEOTIDE SEQUENCE</scope>
</reference>
<dbReference type="InterPro" id="IPR029071">
    <property type="entry name" value="Ubiquitin-like_domsf"/>
</dbReference>
<dbReference type="SUPFAM" id="SSF49899">
    <property type="entry name" value="Concanavalin A-like lectins/glucanases"/>
    <property type="match status" value="1"/>
</dbReference>
<sequence>MGRGAAKLENPWAAPAPAPTLVDDAVVKEAEPEFRRVNLSCKWRDRVIELPGLDESLTVEDVKIIIEEETSVPAERVKLVGLKARVGRVNDDMRLADLVLKLPTQKVIVMGTPDEELLKEPSSPVEIFDDLSDRPIQITKYTAWEWARCSRGELDGFNEDSGKPWKCVFVDTFCKDGPPDPSKWAFQLDCNAWVHDQHHRERQLYTDKENAHVKDGVLHIEARRDQPTPDLPYSSARLTTRDAAHGRWRYGRVEVCAKLPPGKPGLWPAIWMMPSRSVRCVNHALHAIDATSARFARRFRLRQVAALGRDRLDGERRLGARRRAGLDPHGPEPSATGQPQPARERRQGRAHRVPRLRVRLDAGPRRVFCGRPQVLLVQERGPRRGAVALRPGLSFDPERGGRRRVGGAARY</sequence>
<feature type="region of interest" description="Disordered" evidence="2">
    <location>
        <begin position="388"/>
        <end position="411"/>
    </location>
</feature>
<evidence type="ECO:0000313" key="4">
    <source>
        <dbReference type="EMBL" id="CAE0696562.1"/>
    </source>
</evidence>
<dbReference type="InterPro" id="IPR013320">
    <property type="entry name" value="ConA-like_dom_sf"/>
</dbReference>
<dbReference type="PROSITE" id="PS51762">
    <property type="entry name" value="GH16_2"/>
    <property type="match status" value="1"/>
</dbReference>
<name>A0A7S3ZXB2_9STRA</name>
<dbReference type="EMBL" id="CAKKNE010000001">
    <property type="protein sequence ID" value="CAH0366173.1"/>
    <property type="molecule type" value="Genomic_DNA"/>
</dbReference>
<dbReference type="Gene3D" id="3.10.20.90">
    <property type="entry name" value="Phosphatidylinositol 3-kinase Catalytic Subunit, Chain A, domain 1"/>
    <property type="match status" value="1"/>
</dbReference>
<dbReference type="CDD" id="cd08023">
    <property type="entry name" value="GH16_laminarinase_like"/>
    <property type="match status" value="1"/>
</dbReference>
<reference evidence="4" key="1">
    <citation type="submission" date="2021-01" db="EMBL/GenBank/DDBJ databases">
        <authorList>
            <person name="Corre E."/>
            <person name="Pelletier E."/>
            <person name="Niang G."/>
            <person name="Scheremetjew M."/>
            <person name="Finn R."/>
            <person name="Kale V."/>
            <person name="Holt S."/>
            <person name="Cochrane G."/>
            <person name="Meng A."/>
            <person name="Brown T."/>
            <person name="Cohen L."/>
        </authorList>
    </citation>
    <scope>NUCLEOTIDE SEQUENCE</scope>
    <source>
        <strain evidence="4">CCMP1756</strain>
    </source>
</reference>
<evidence type="ECO:0000256" key="1">
    <source>
        <dbReference type="ARBA" id="ARBA00006865"/>
    </source>
</evidence>
<dbReference type="Proteomes" id="UP000789595">
    <property type="component" value="Unassembled WGS sequence"/>
</dbReference>
<evidence type="ECO:0000256" key="2">
    <source>
        <dbReference type="SAM" id="MobiDB-lite"/>
    </source>
</evidence>
<dbReference type="GO" id="GO:0005975">
    <property type="term" value="P:carbohydrate metabolic process"/>
    <property type="evidence" value="ECO:0007669"/>
    <property type="project" value="InterPro"/>
</dbReference>